<keyword evidence="3" id="KW-1185">Reference proteome</keyword>
<evidence type="ECO:0000313" key="3">
    <source>
        <dbReference type="Proteomes" id="UP000230423"/>
    </source>
</evidence>
<dbReference type="Proteomes" id="UP000230423">
    <property type="component" value="Unassembled WGS sequence"/>
</dbReference>
<organism evidence="2 3">
    <name type="scientific">Teladorsagia circumcincta</name>
    <name type="common">Brown stomach worm</name>
    <name type="synonym">Ostertagia circumcincta</name>
    <dbReference type="NCBI Taxonomy" id="45464"/>
    <lineage>
        <taxon>Eukaryota</taxon>
        <taxon>Metazoa</taxon>
        <taxon>Ecdysozoa</taxon>
        <taxon>Nematoda</taxon>
        <taxon>Chromadorea</taxon>
        <taxon>Rhabditida</taxon>
        <taxon>Rhabditina</taxon>
        <taxon>Rhabditomorpha</taxon>
        <taxon>Strongyloidea</taxon>
        <taxon>Trichostrongylidae</taxon>
        <taxon>Teladorsagia</taxon>
    </lineage>
</organism>
<evidence type="ECO:0000313" key="2">
    <source>
        <dbReference type="EMBL" id="PIO73710.1"/>
    </source>
</evidence>
<dbReference type="InterPro" id="IPR011992">
    <property type="entry name" value="EF-hand-dom_pair"/>
</dbReference>
<dbReference type="Gene3D" id="1.10.238.10">
    <property type="entry name" value="EF-hand"/>
    <property type="match status" value="1"/>
</dbReference>
<gene>
    <name evidence="2" type="ORF">TELCIR_04305</name>
</gene>
<dbReference type="GO" id="GO:0005509">
    <property type="term" value="F:calcium ion binding"/>
    <property type="evidence" value="ECO:0007669"/>
    <property type="project" value="InterPro"/>
</dbReference>
<dbReference type="AlphaFoldDB" id="A0A2G9UW27"/>
<dbReference type="PROSITE" id="PS50222">
    <property type="entry name" value="EF_HAND_2"/>
    <property type="match status" value="1"/>
</dbReference>
<dbReference type="InterPro" id="IPR002048">
    <property type="entry name" value="EF_hand_dom"/>
</dbReference>
<name>A0A2G9UW27_TELCI</name>
<reference evidence="2 3" key="1">
    <citation type="submission" date="2015-09" db="EMBL/GenBank/DDBJ databases">
        <title>Draft genome of the parasitic nematode Teladorsagia circumcincta isolate WARC Sus (inbred).</title>
        <authorList>
            <person name="Mitreva M."/>
        </authorList>
    </citation>
    <scope>NUCLEOTIDE SEQUENCE [LARGE SCALE GENOMIC DNA]</scope>
    <source>
        <strain evidence="2 3">S</strain>
    </source>
</reference>
<accession>A0A2G9UW27</accession>
<dbReference type="EMBL" id="KZ345401">
    <property type="protein sequence ID" value="PIO73710.1"/>
    <property type="molecule type" value="Genomic_DNA"/>
</dbReference>
<sequence>MRNASSNGAVPPPTLRLVYMRPEARKKTPAGSIHEKYKLLFLMCDVNNTGRVHRSDFVDLIRSLKAIVGVDITDNTQNNVINKILRQSGVKASSDYLTTADFEAIFAQAGKRRPVAVEFRGAKLKMKLEE</sequence>
<proteinExistence type="predicted"/>
<dbReference type="OrthoDB" id="6019201at2759"/>
<evidence type="ECO:0000259" key="1">
    <source>
        <dbReference type="PROSITE" id="PS50222"/>
    </source>
</evidence>
<dbReference type="SUPFAM" id="SSF47473">
    <property type="entry name" value="EF-hand"/>
    <property type="match status" value="1"/>
</dbReference>
<feature type="domain" description="EF-hand" evidence="1">
    <location>
        <begin position="32"/>
        <end position="67"/>
    </location>
</feature>
<protein>
    <recommendedName>
        <fullName evidence="1">EF-hand domain-containing protein</fullName>
    </recommendedName>
</protein>